<evidence type="ECO:0000313" key="2">
    <source>
        <dbReference type="Proteomes" id="UP000321805"/>
    </source>
</evidence>
<gene>
    <name evidence="1" type="ORF">FSW04_18900</name>
</gene>
<dbReference type="Proteomes" id="UP000321805">
    <property type="component" value="Chromosome"/>
</dbReference>
<organism evidence="1 2">
    <name type="scientific">Baekduia soli</name>
    <dbReference type="NCBI Taxonomy" id="496014"/>
    <lineage>
        <taxon>Bacteria</taxon>
        <taxon>Bacillati</taxon>
        <taxon>Actinomycetota</taxon>
        <taxon>Thermoleophilia</taxon>
        <taxon>Solirubrobacterales</taxon>
        <taxon>Baekduiaceae</taxon>
        <taxon>Baekduia</taxon>
    </lineage>
</organism>
<proteinExistence type="predicted"/>
<dbReference type="RefSeq" id="WP_146921795.1">
    <property type="nucleotide sequence ID" value="NZ_CP042430.1"/>
</dbReference>
<protein>
    <submittedName>
        <fullName evidence="1">Uncharacterized protein</fullName>
    </submittedName>
</protein>
<dbReference type="EMBL" id="CP042430">
    <property type="protein sequence ID" value="QEC49434.1"/>
    <property type="molecule type" value="Genomic_DNA"/>
</dbReference>
<sequence>MSDAPRDPFTTADTSMAILRSLRRRARDVYDPNEPHALRTAIDALDDRDARWALYCFATADAAGWPYIENTLRMLDAKHDRDDVTRDDHAVE</sequence>
<evidence type="ECO:0000313" key="1">
    <source>
        <dbReference type="EMBL" id="QEC49434.1"/>
    </source>
</evidence>
<reference evidence="1 2" key="1">
    <citation type="journal article" date="2018" name="J. Microbiol.">
        <title>Baekduia soli gen. nov., sp. nov., a novel bacterium isolated from the soil of Baekdu Mountain and proposal of a novel family name, Baekduiaceae fam. nov.</title>
        <authorList>
            <person name="An D.S."/>
            <person name="Siddiqi M.Z."/>
            <person name="Kim K.H."/>
            <person name="Yu H.S."/>
            <person name="Im W.T."/>
        </authorList>
    </citation>
    <scope>NUCLEOTIDE SEQUENCE [LARGE SCALE GENOMIC DNA]</scope>
    <source>
        <strain evidence="1 2">BR7-21</strain>
    </source>
</reference>
<dbReference type="KEGG" id="bsol:FSW04_18900"/>
<name>A0A5B8U8Q3_9ACTN</name>
<keyword evidence="2" id="KW-1185">Reference proteome</keyword>
<accession>A0A5B8U8Q3</accession>
<dbReference type="AlphaFoldDB" id="A0A5B8U8Q3"/>